<sequence>MSVLSIHWNENLGGFWEYDHISFIIQICCLVIGPTFYSAANYIILGKLINATGGVYSILTPRSFAILFMFGDFVCLVIQGTGGGLAGTAIDNAAANNGALIMTGGVVVQLAITVVFVGFLVDFYRRFRSQRPARRQFHPLPNKGFMRRRETAPPAAIPLGQTDSAYLTETPNNTMPKSDYGFATSTADMHEMSSRGVSIIVAMLSFTTLLIVIRSVYRSVELTDGWSGPVAINQGLFLGMDAFLMAILALSYVVIHPAFFLPRQKL</sequence>
<protein>
    <submittedName>
        <fullName evidence="6">RTA-like protein</fullName>
    </submittedName>
</protein>
<feature type="transmembrane region" description="Helical" evidence="5">
    <location>
        <begin position="197"/>
        <end position="217"/>
    </location>
</feature>
<evidence type="ECO:0000313" key="7">
    <source>
        <dbReference type="Proteomes" id="UP001182556"/>
    </source>
</evidence>
<evidence type="ECO:0000313" key="6">
    <source>
        <dbReference type="EMBL" id="KAK1926925.1"/>
    </source>
</evidence>
<comment type="subcellular location">
    <subcellularLocation>
        <location evidence="1">Membrane</location>
        <topology evidence="1">Multi-pass membrane protein</topology>
    </subcellularLocation>
</comment>
<dbReference type="EMBL" id="JAODAN010000001">
    <property type="protein sequence ID" value="KAK1926925.1"/>
    <property type="molecule type" value="Genomic_DNA"/>
</dbReference>
<dbReference type="AlphaFoldDB" id="A0AAD9FVB3"/>
<name>A0AAD9FVB3_PAPLA</name>
<comment type="caution">
    <text evidence="6">The sequence shown here is derived from an EMBL/GenBank/DDBJ whole genome shotgun (WGS) entry which is preliminary data.</text>
</comment>
<proteinExistence type="predicted"/>
<dbReference type="PANTHER" id="PTHR31465">
    <property type="entry name" value="PROTEIN RTA1-RELATED"/>
    <property type="match status" value="1"/>
</dbReference>
<evidence type="ECO:0000256" key="5">
    <source>
        <dbReference type="SAM" id="Phobius"/>
    </source>
</evidence>
<evidence type="ECO:0000256" key="3">
    <source>
        <dbReference type="ARBA" id="ARBA00022989"/>
    </source>
</evidence>
<feature type="transmembrane region" description="Helical" evidence="5">
    <location>
        <begin position="64"/>
        <end position="87"/>
    </location>
</feature>
<gene>
    <name evidence="6" type="ORF">DB88DRAFT_2738</name>
</gene>
<dbReference type="InterPro" id="IPR007568">
    <property type="entry name" value="RTA1"/>
</dbReference>
<dbReference type="Pfam" id="PF04479">
    <property type="entry name" value="RTA1"/>
    <property type="match status" value="1"/>
</dbReference>
<evidence type="ECO:0000256" key="2">
    <source>
        <dbReference type="ARBA" id="ARBA00022692"/>
    </source>
</evidence>
<dbReference type="GO" id="GO:0000324">
    <property type="term" value="C:fungal-type vacuole"/>
    <property type="evidence" value="ECO:0007669"/>
    <property type="project" value="TreeGrafter"/>
</dbReference>
<dbReference type="PANTHER" id="PTHR31465:SF9">
    <property type="entry name" value="SPHINGOID LONG-CHAIN BASE TRANSPORTER RSB1"/>
    <property type="match status" value="1"/>
</dbReference>
<dbReference type="Proteomes" id="UP001182556">
    <property type="component" value="Unassembled WGS sequence"/>
</dbReference>
<organism evidence="6 7">
    <name type="scientific">Papiliotrema laurentii</name>
    <name type="common">Cryptococcus laurentii</name>
    <dbReference type="NCBI Taxonomy" id="5418"/>
    <lineage>
        <taxon>Eukaryota</taxon>
        <taxon>Fungi</taxon>
        <taxon>Dikarya</taxon>
        <taxon>Basidiomycota</taxon>
        <taxon>Agaricomycotina</taxon>
        <taxon>Tremellomycetes</taxon>
        <taxon>Tremellales</taxon>
        <taxon>Rhynchogastremaceae</taxon>
        <taxon>Papiliotrema</taxon>
    </lineage>
</organism>
<feature type="transmembrane region" description="Helical" evidence="5">
    <location>
        <begin position="237"/>
        <end position="261"/>
    </location>
</feature>
<feature type="transmembrane region" description="Helical" evidence="5">
    <location>
        <begin position="20"/>
        <end position="44"/>
    </location>
</feature>
<evidence type="ECO:0000256" key="4">
    <source>
        <dbReference type="ARBA" id="ARBA00023136"/>
    </source>
</evidence>
<feature type="transmembrane region" description="Helical" evidence="5">
    <location>
        <begin position="99"/>
        <end position="124"/>
    </location>
</feature>
<keyword evidence="4 5" id="KW-0472">Membrane</keyword>
<keyword evidence="2 5" id="KW-0812">Transmembrane</keyword>
<accession>A0AAD9FVB3</accession>
<keyword evidence="7" id="KW-1185">Reference proteome</keyword>
<reference evidence="6" key="1">
    <citation type="submission" date="2023-02" db="EMBL/GenBank/DDBJ databases">
        <title>Identification and recombinant expression of a fungal hydrolase from Papiliotrema laurentii that hydrolyzes apple cutin and clears colloidal polyester polyurethane.</title>
        <authorList>
            <consortium name="DOE Joint Genome Institute"/>
            <person name="Roman V.A."/>
            <person name="Bojanowski C."/>
            <person name="Crable B.R."/>
            <person name="Wagner D.N."/>
            <person name="Hung C.S."/>
            <person name="Nadeau L.J."/>
            <person name="Schratz L."/>
            <person name="Haridas S."/>
            <person name="Pangilinan J."/>
            <person name="Lipzen A."/>
            <person name="Na H."/>
            <person name="Yan M."/>
            <person name="Ng V."/>
            <person name="Grigoriev I.V."/>
            <person name="Spatafora J.W."/>
            <person name="Barlow D."/>
            <person name="Biffinger J."/>
            <person name="Kelley-Loughnane N."/>
            <person name="Varaljay V.A."/>
            <person name="Crookes-Goodson W.J."/>
        </authorList>
    </citation>
    <scope>NUCLEOTIDE SEQUENCE</scope>
    <source>
        <strain evidence="6">5307AH</strain>
    </source>
</reference>
<keyword evidence="3 5" id="KW-1133">Transmembrane helix</keyword>
<evidence type="ECO:0000256" key="1">
    <source>
        <dbReference type="ARBA" id="ARBA00004141"/>
    </source>
</evidence>
<dbReference type="GO" id="GO:0005886">
    <property type="term" value="C:plasma membrane"/>
    <property type="evidence" value="ECO:0007669"/>
    <property type="project" value="TreeGrafter"/>
</dbReference>